<keyword evidence="1" id="KW-0479">Metal-binding</keyword>
<dbReference type="SMART" id="SM00547">
    <property type="entry name" value="ZnF_RBZ"/>
    <property type="match status" value="1"/>
</dbReference>
<dbReference type="GO" id="GO:0043130">
    <property type="term" value="F:ubiquitin binding"/>
    <property type="evidence" value="ECO:0007669"/>
    <property type="project" value="InterPro"/>
</dbReference>
<accession>A0A4P9W6F1</accession>
<dbReference type="InterPro" id="IPR011993">
    <property type="entry name" value="PH-like_dom_sf"/>
</dbReference>
<dbReference type="SUPFAM" id="SSF50729">
    <property type="entry name" value="PH domain-like"/>
    <property type="match status" value="1"/>
</dbReference>
<dbReference type="Proteomes" id="UP000269721">
    <property type="component" value="Unassembled WGS sequence"/>
</dbReference>
<dbReference type="Pfam" id="PF11605">
    <property type="entry name" value="Vps36_ESCRT-II"/>
    <property type="match status" value="1"/>
</dbReference>
<dbReference type="AlphaFoldDB" id="A0A4P9W6F1"/>
<organism evidence="7 8">
    <name type="scientific">Blyttiomyces helicus</name>
    <dbReference type="NCBI Taxonomy" id="388810"/>
    <lineage>
        <taxon>Eukaryota</taxon>
        <taxon>Fungi</taxon>
        <taxon>Fungi incertae sedis</taxon>
        <taxon>Chytridiomycota</taxon>
        <taxon>Chytridiomycota incertae sedis</taxon>
        <taxon>Chytridiomycetes</taxon>
        <taxon>Chytridiomycetes incertae sedis</taxon>
        <taxon>Blyttiomyces</taxon>
    </lineage>
</organism>
<dbReference type="OrthoDB" id="271448at2759"/>
<feature type="domain" description="RanBP2-type" evidence="6">
    <location>
        <begin position="137"/>
        <end position="171"/>
    </location>
</feature>
<evidence type="ECO:0000259" key="6">
    <source>
        <dbReference type="PROSITE" id="PS50199"/>
    </source>
</evidence>
<dbReference type="PROSITE" id="PS01358">
    <property type="entry name" value="ZF_RANBP2_1"/>
    <property type="match status" value="1"/>
</dbReference>
<dbReference type="Gene3D" id="2.30.29.30">
    <property type="entry name" value="Pleckstrin-homology domain (PH domain)/Phosphotyrosine-binding domain (PTB)"/>
    <property type="match status" value="1"/>
</dbReference>
<evidence type="ECO:0000256" key="3">
    <source>
        <dbReference type="ARBA" id="ARBA00022833"/>
    </source>
</evidence>
<dbReference type="PROSITE" id="PS50199">
    <property type="entry name" value="ZF_RANBP2_2"/>
    <property type="match status" value="1"/>
</dbReference>
<keyword evidence="2 4" id="KW-0863">Zinc-finger</keyword>
<evidence type="ECO:0000256" key="4">
    <source>
        <dbReference type="PROSITE-ProRule" id="PRU00322"/>
    </source>
</evidence>
<proteinExistence type="predicted"/>
<dbReference type="GO" id="GO:0032266">
    <property type="term" value="F:phosphatidylinositol-3-phosphate binding"/>
    <property type="evidence" value="ECO:0007669"/>
    <property type="project" value="InterPro"/>
</dbReference>
<protein>
    <recommendedName>
        <fullName evidence="6">RanBP2-type domain-containing protein</fullName>
    </recommendedName>
</protein>
<dbReference type="Gene3D" id="4.10.1060.10">
    <property type="entry name" value="Zinc finger, RanBP2-type"/>
    <property type="match status" value="1"/>
</dbReference>
<dbReference type="GO" id="GO:0008270">
    <property type="term" value="F:zinc ion binding"/>
    <property type="evidence" value="ECO:0007669"/>
    <property type="project" value="UniProtKB-KW"/>
</dbReference>
<evidence type="ECO:0000256" key="1">
    <source>
        <dbReference type="ARBA" id="ARBA00022723"/>
    </source>
</evidence>
<dbReference type="InterPro" id="IPR001876">
    <property type="entry name" value="Znf_RanBP2"/>
</dbReference>
<feature type="compositionally biased region" description="Polar residues" evidence="5">
    <location>
        <begin position="118"/>
        <end position="130"/>
    </location>
</feature>
<evidence type="ECO:0000313" key="7">
    <source>
        <dbReference type="EMBL" id="RKO86508.1"/>
    </source>
</evidence>
<keyword evidence="8" id="KW-1185">Reference proteome</keyword>
<evidence type="ECO:0000256" key="5">
    <source>
        <dbReference type="SAM" id="MobiDB-lite"/>
    </source>
</evidence>
<dbReference type="EMBL" id="KZ998136">
    <property type="protein sequence ID" value="RKO86508.1"/>
    <property type="molecule type" value="Genomic_DNA"/>
</dbReference>
<gene>
    <name evidence="7" type="ORF">BDK51DRAFT_42462</name>
</gene>
<dbReference type="InterPro" id="IPR021648">
    <property type="entry name" value="GLUE_dom"/>
</dbReference>
<feature type="region of interest" description="Disordered" evidence="5">
    <location>
        <begin position="112"/>
        <end position="135"/>
    </location>
</feature>
<evidence type="ECO:0000256" key="2">
    <source>
        <dbReference type="ARBA" id="ARBA00022771"/>
    </source>
</evidence>
<dbReference type="PROSITE" id="PS51257">
    <property type="entry name" value="PROKAR_LIPOPROTEIN"/>
    <property type="match status" value="1"/>
</dbReference>
<reference evidence="8" key="1">
    <citation type="journal article" date="2018" name="Nat. Microbiol.">
        <title>Leveraging single-cell genomics to expand the fungal tree of life.</title>
        <authorList>
            <person name="Ahrendt S.R."/>
            <person name="Quandt C.A."/>
            <person name="Ciobanu D."/>
            <person name="Clum A."/>
            <person name="Salamov A."/>
            <person name="Andreopoulos B."/>
            <person name="Cheng J.F."/>
            <person name="Woyke T."/>
            <person name="Pelin A."/>
            <person name="Henrissat B."/>
            <person name="Reynolds N.K."/>
            <person name="Benny G.L."/>
            <person name="Smith M.E."/>
            <person name="James T.Y."/>
            <person name="Grigoriev I.V."/>
        </authorList>
    </citation>
    <scope>NUCLEOTIDE SEQUENCE [LARGE SCALE GENOMIC DNA]</scope>
</reference>
<keyword evidence="3" id="KW-0862">Zinc</keyword>
<sequence length="223" mass="23684">MEAGREGAIREEAGSGQQWVEARCNWTSGFLGSCASFLFIPLYGSFRNKRLAEYDNGVAFLTSHRVLWIDDAREKPRQLPLSVIRDVDYSGGLWKASSPKVVLTLDPVPADAAGPADTNDSVSPAASSPVGTPPPIRANPIASPPWKCDICANENKAEEIKCDLCGAPAGFKGSVLTRLPDVSAGKLPPVPISAGLKIHPPGTTSRASYPFVPLDGADRLPYA</sequence>
<evidence type="ECO:0000313" key="8">
    <source>
        <dbReference type="Proteomes" id="UP000269721"/>
    </source>
</evidence>
<name>A0A4P9W6F1_9FUNG</name>